<protein>
    <recommendedName>
        <fullName evidence="2">CxxC-x17-CxxC domain-containing protein</fullName>
    </recommendedName>
</protein>
<proteinExistence type="predicted"/>
<evidence type="ECO:0000259" key="2">
    <source>
        <dbReference type="Pfam" id="PF23477"/>
    </source>
</evidence>
<dbReference type="Pfam" id="PF23477">
    <property type="entry name" value="zf_Tbcl_2"/>
    <property type="match status" value="1"/>
</dbReference>
<accession>A0ABQ5Q5Q0</accession>
<reference evidence="3 4" key="1">
    <citation type="journal article" date="2023" name="Antonie Van Leeuwenhoek">
        <title>Mesoterricola silvestris gen. nov., sp. nov., Mesoterricola sediminis sp. nov., Geothrix oryzae sp. nov., Geothrix edaphica sp. nov., Geothrix rubra sp. nov., and Geothrix limicola sp. nov., six novel members of Acidobacteriota isolated from soils.</title>
        <authorList>
            <person name="Itoh H."/>
            <person name="Sugisawa Y."/>
            <person name="Mise K."/>
            <person name="Xu Z."/>
            <person name="Kuniyasu M."/>
            <person name="Ushijima N."/>
            <person name="Kawano K."/>
            <person name="Kobayashi E."/>
            <person name="Shiratori Y."/>
            <person name="Masuda Y."/>
            <person name="Senoo K."/>
        </authorList>
    </citation>
    <scope>NUCLEOTIDE SEQUENCE [LARGE SCALE GENOMIC DNA]</scope>
    <source>
        <strain evidence="3 4">Red803</strain>
    </source>
</reference>
<sequence length="132" mass="14451">MPDPVPGDPAPADAAKPVPAPTQPPVRLTKRVAVAPPEPSAPREKICAECGIKFHLESGKKFFLCPDCYRRSFARQRGGKGAARILTHITCVRCGAQEYLPFVPEDPEKALCRACFAAERPEPKAPSRHPRR</sequence>
<comment type="caution">
    <text evidence="3">The sequence shown here is derived from an EMBL/GenBank/DDBJ whole genome shotgun (WGS) entry which is preliminary data.</text>
</comment>
<evidence type="ECO:0000313" key="4">
    <source>
        <dbReference type="Proteomes" id="UP001165089"/>
    </source>
</evidence>
<dbReference type="Proteomes" id="UP001165089">
    <property type="component" value="Unassembled WGS sequence"/>
</dbReference>
<evidence type="ECO:0000313" key="3">
    <source>
        <dbReference type="EMBL" id="GLH69948.1"/>
    </source>
</evidence>
<organism evidence="3 4">
    <name type="scientific">Geothrix rubra</name>
    <dbReference type="NCBI Taxonomy" id="2927977"/>
    <lineage>
        <taxon>Bacteria</taxon>
        <taxon>Pseudomonadati</taxon>
        <taxon>Acidobacteriota</taxon>
        <taxon>Holophagae</taxon>
        <taxon>Holophagales</taxon>
        <taxon>Holophagaceae</taxon>
        <taxon>Geothrix</taxon>
    </lineage>
</organism>
<keyword evidence="4" id="KW-1185">Reference proteome</keyword>
<evidence type="ECO:0000256" key="1">
    <source>
        <dbReference type="SAM" id="MobiDB-lite"/>
    </source>
</evidence>
<dbReference type="EMBL" id="BSDD01000002">
    <property type="protein sequence ID" value="GLH69948.1"/>
    <property type="molecule type" value="Genomic_DNA"/>
</dbReference>
<dbReference type="InterPro" id="IPR026363">
    <property type="entry name" value="CxxC-x17-CxxC_dom"/>
</dbReference>
<feature type="region of interest" description="Disordered" evidence="1">
    <location>
        <begin position="1"/>
        <end position="28"/>
    </location>
</feature>
<feature type="domain" description="CxxC-x17-CxxC" evidence="2">
    <location>
        <begin position="86"/>
        <end position="120"/>
    </location>
</feature>
<gene>
    <name evidence="3" type="ORF">GETHPA_14810</name>
</gene>
<dbReference type="RefSeq" id="WP_285724169.1">
    <property type="nucleotide sequence ID" value="NZ_BSDD01000002.1"/>
</dbReference>
<name>A0ABQ5Q5Q0_9BACT</name>